<dbReference type="EMBL" id="CP120371">
    <property type="protein sequence ID" value="WEX83515.1"/>
    <property type="molecule type" value="Genomic_DNA"/>
</dbReference>
<organism evidence="2 3">
    <name type="scientific">Sinorhizobium numidicum</name>
    <dbReference type="NCBI Taxonomy" id="680248"/>
    <lineage>
        <taxon>Bacteria</taxon>
        <taxon>Pseudomonadati</taxon>
        <taxon>Pseudomonadota</taxon>
        <taxon>Alphaproteobacteria</taxon>
        <taxon>Hyphomicrobiales</taxon>
        <taxon>Rhizobiaceae</taxon>
        <taxon>Sinorhizobium/Ensifer group</taxon>
        <taxon>Sinorhizobium</taxon>
    </lineage>
</organism>
<keyword evidence="1" id="KW-0472">Membrane</keyword>
<name>A0ABY8D1U4_9HYPH</name>
<evidence type="ECO:0000313" key="3">
    <source>
        <dbReference type="Proteomes" id="UP001235547"/>
    </source>
</evidence>
<accession>A0ABY8D1U4</accession>
<protein>
    <submittedName>
        <fullName evidence="2">Uncharacterized protein</fullName>
    </submittedName>
</protein>
<gene>
    <name evidence="2" type="ORF">PYH38_002296</name>
</gene>
<sequence length="88" mass="9155">MVEIIPLATGALDAITGGLAVTVLLTLLLKPCLMLWLLGSEAEAGSHRLARDIGWSRALISASLLALFLRQCSIAVSDPSAGLAGDRK</sequence>
<dbReference type="RefSeq" id="WP_280734340.1">
    <property type="nucleotide sequence ID" value="NZ_CP120368.1"/>
</dbReference>
<feature type="transmembrane region" description="Helical" evidence="1">
    <location>
        <begin position="15"/>
        <end position="38"/>
    </location>
</feature>
<proteinExistence type="predicted"/>
<keyword evidence="1" id="KW-0812">Transmembrane</keyword>
<evidence type="ECO:0000256" key="1">
    <source>
        <dbReference type="SAM" id="Phobius"/>
    </source>
</evidence>
<dbReference type="Proteomes" id="UP001235547">
    <property type="component" value="Chromosome 1"/>
</dbReference>
<keyword evidence="1" id="KW-1133">Transmembrane helix</keyword>
<keyword evidence="3" id="KW-1185">Reference proteome</keyword>
<evidence type="ECO:0000313" key="2">
    <source>
        <dbReference type="EMBL" id="WEX83515.1"/>
    </source>
</evidence>
<reference evidence="2 3" key="1">
    <citation type="submission" date="2023-03" db="EMBL/GenBank/DDBJ databases">
        <authorList>
            <person name="Kaur S."/>
            <person name="Espinosa-Saiz D."/>
            <person name="Velazquez E."/>
            <person name="Menendez E."/>
            <person name="diCenzo G.C."/>
        </authorList>
    </citation>
    <scope>NUCLEOTIDE SEQUENCE [LARGE SCALE GENOMIC DNA]</scope>
    <source>
        <strain evidence="2 3">LMG 27395</strain>
    </source>
</reference>